<evidence type="ECO:0000313" key="2">
    <source>
        <dbReference type="Proteomes" id="UP000027265"/>
    </source>
</evidence>
<name>A0A067PI59_9AGAM</name>
<protein>
    <submittedName>
        <fullName evidence="1">Uncharacterized protein</fullName>
    </submittedName>
</protein>
<dbReference type="EMBL" id="KL197733">
    <property type="protein sequence ID" value="KDQ53515.1"/>
    <property type="molecule type" value="Genomic_DNA"/>
</dbReference>
<keyword evidence="2" id="KW-1185">Reference proteome</keyword>
<dbReference type="Proteomes" id="UP000027265">
    <property type="component" value="Unassembled WGS sequence"/>
</dbReference>
<gene>
    <name evidence="1" type="ORF">JAAARDRAFT_61228</name>
</gene>
<dbReference type="AlphaFoldDB" id="A0A067PI59"/>
<accession>A0A067PI59</accession>
<dbReference type="HOGENOM" id="CLU_727738_0_0_1"/>
<sequence>MAEWKHISFSDEIDKHPLHSPILEIMRVVYRQHDPDHEPFEIDQWRSCSSLLYNVHCMPYTEPRTDNLELYIREGRPGSRDTKTHFVVDFMARKVHDKYSDDWSDLPADAGELVDKVVAVVKECANKDRAALAKLHLEHDEREKKAQMDHKNEVEAFCGRLADLRLLDIDNIPLDVPDECPLCKRPLTTCAACHRVCCWSDPLAGLDICSGWDADEMERCMEHADHAYCRHCRKGTEDRVDRLVQCEVCDVWHCSEDLSWCIGRPPGTSPTEPEAVVAHSDEPPSGGRRSSVLLKTQHRQHPPKAMVCAKCLEKRQEAGWKTCHSASCWSNASDYKWRARGIQHTRICDECSPDGGQWCENHRNWLCDDCAAKPSHSNVE</sequence>
<dbReference type="InParanoid" id="A0A067PI59"/>
<reference evidence="2" key="1">
    <citation type="journal article" date="2014" name="Proc. Natl. Acad. Sci. U.S.A.">
        <title>Extensive sampling of basidiomycete genomes demonstrates inadequacy of the white-rot/brown-rot paradigm for wood decay fungi.</title>
        <authorList>
            <person name="Riley R."/>
            <person name="Salamov A.A."/>
            <person name="Brown D.W."/>
            <person name="Nagy L.G."/>
            <person name="Floudas D."/>
            <person name="Held B.W."/>
            <person name="Levasseur A."/>
            <person name="Lombard V."/>
            <person name="Morin E."/>
            <person name="Otillar R."/>
            <person name="Lindquist E.A."/>
            <person name="Sun H."/>
            <person name="LaButti K.M."/>
            <person name="Schmutz J."/>
            <person name="Jabbour D."/>
            <person name="Luo H."/>
            <person name="Baker S.E."/>
            <person name="Pisabarro A.G."/>
            <person name="Walton J.D."/>
            <person name="Blanchette R.A."/>
            <person name="Henrissat B."/>
            <person name="Martin F."/>
            <person name="Cullen D."/>
            <person name="Hibbett D.S."/>
            <person name="Grigoriev I.V."/>
        </authorList>
    </citation>
    <scope>NUCLEOTIDE SEQUENCE [LARGE SCALE GENOMIC DNA]</scope>
    <source>
        <strain evidence="2">MUCL 33604</strain>
    </source>
</reference>
<organism evidence="1 2">
    <name type="scientific">Jaapia argillacea MUCL 33604</name>
    <dbReference type="NCBI Taxonomy" id="933084"/>
    <lineage>
        <taxon>Eukaryota</taxon>
        <taxon>Fungi</taxon>
        <taxon>Dikarya</taxon>
        <taxon>Basidiomycota</taxon>
        <taxon>Agaricomycotina</taxon>
        <taxon>Agaricomycetes</taxon>
        <taxon>Agaricomycetidae</taxon>
        <taxon>Jaapiales</taxon>
        <taxon>Jaapiaceae</taxon>
        <taxon>Jaapia</taxon>
    </lineage>
</organism>
<evidence type="ECO:0000313" key="1">
    <source>
        <dbReference type="EMBL" id="KDQ53515.1"/>
    </source>
</evidence>
<proteinExistence type="predicted"/>
<dbReference type="OrthoDB" id="2844223at2759"/>